<name>A0A1N7QQR9_9FLAO</name>
<feature type="compositionally biased region" description="Polar residues" evidence="1">
    <location>
        <begin position="73"/>
        <end position="86"/>
    </location>
</feature>
<evidence type="ECO:0000256" key="1">
    <source>
        <dbReference type="SAM" id="MobiDB-lite"/>
    </source>
</evidence>
<dbReference type="EMBL" id="FTOL01000014">
    <property type="protein sequence ID" value="SIT25270.1"/>
    <property type="molecule type" value="Genomic_DNA"/>
</dbReference>
<reference evidence="3" key="1">
    <citation type="submission" date="2017-01" db="EMBL/GenBank/DDBJ databases">
        <authorList>
            <person name="Varghese N."/>
            <person name="Submissions S."/>
        </authorList>
    </citation>
    <scope>NUCLEOTIDE SEQUENCE [LARGE SCALE GENOMIC DNA]</scope>
    <source>
        <strain evidence="3">DSM 18017</strain>
    </source>
</reference>
<keyword evidence="3" id="KW-1185">Reference proteome</keyword>
<dbReference type="Proteomes" id="UP000186744">
    <property type="component" value="Unassembled WGS sequence"/>
</dbReference>
<organism evidence="2 3">
    <name type="scientific">Chryseobacterium ureilyticum</name>
    <dbReference type="NCBI Taxonomy" id="373668"/>
    <lineage>
        <taxon>Bacteria</taxon>
        <taxon>Pseudomonadati</taxon>
        <taxon>Bacteroidota</taxon>
        <taxon>Flavobacteriia</taxon>
        <taxon>Flavobacteriales</taxon>
        <taxon>Weeksellaceae</taxon>
        <taxon>Chryseobacterium group</taxon>
        <taxon>Chryseobacterium</taxon>
    </lineage>
</organism>
<evidence type="ECO:0000313" key="3">
    <source>
        <dbReference type="Proteomes" id="UP000186744"/>
    </source>
</evidence>
<dbReference type="AlphaFoldDB" id="A0A1N7QQR9"/>
<protein>
    <submittedName>
        <fullName evidence="2">Uncharacterized protein</fullName>
    </submittedName>
</protein>
<feature type="region of interest" description="Disordered" evidence="1">
    <location>
        <begin position="65"/>
        <end position="86"/>
    </location>
</feature>
<sequence>MPDVGRFFNVDPLSEKYAYQSHYNFSENKVTSHKELEGLEAVPADNFNKNQLTLVVLGLGRADGRNGNGVGSGTNTLYSNLPKNLQ</sequence>
<evidence type="ECO:0000313" key="2">
    <source>
        <dbReference type="EMBL" id="SIT25270.1"/>
    </source>
</evidence>
<gene>
    <name evidence="2" type="ORF">SAMN05421786_11490</name>
</gene>
<dbReference type="STRING" id="373668.SAMN05421786_11490"/>
<proteinExistence type="predicted"/>
<accession>A0A1N7QQR9</accession>